<proteinExistence type="predicted"/>
<organism evidence="2 3">
    <name type="scientific">Rosa chinensis</name>
    <name type="common">China rose</name>
    <dbReference type="NCBI Taxonomy" id="74649"/>
    <lineage>
        <taxon>Eukaryota</taxon>
        <taxon>Viridiplantae</taxon>
        <taxon>Streptophyta</taxon>
        <taxon>Embryophyta</taxon>
        <taxon>Tracheophyta</taxon>
        <taxon>Spermatophyta</taxon>
        <taxon>Magnoliopsida</taxon>
        <taxon>eudicotyledons</taxon>
        <taxon>Gunneridae</taxon>
        <taxon>Pentapetalae</taxon>
        <taxon>rosids</taxon>
        <taxon>fabids</taxon>
        <taxon>Rosales</taxon>
        <taxon>Rosaceae</taxon>
        <taxon>Rosoideae</taxon>
        <taxon>Rosoideae incertae sedis</taxon>
        <taxon>Rosa</taxon>
    </lineage>
</organism>
<dbReference type="Gramene" id="PRQ56924">
    <property type="protein sequence ID" value="PRQ56924"/>
    <property type="gene ID" value="RchiOBHm_Chr1g0342621"/>
</dbReference>
<keyword evidence="1" id="KW-1133">Transmembrane helix</keyword>
<gene>
    <name evidence="2" type="ORF">RchiOBHm_Chr1g0342621</name>
</gene>
<sequence length="52" mass="5883">MLSSAVLQMGQAELAVSPLLTLCTFVRIFLWKTLHMKVFNLGGQLNFQMARQ</sequence>
<keyword evidence="3" id="KW-1185">Reference proteome</keyword>
<name>A0A2P6SE24_ROSCH</name>
<dbReference type="Proteomes" id="UP000238479">
    <property type="component" value="Chromosome 1"/>
</dbReference>
<evidence type="ECO:0000313" key="2">
    <source>
        <dbReference type="EMBL" id="PRQ56924.1"/>
    </source>
</evidence>
<evidence type="ECO:0000313" key="3">
    <source>
        <dbReference type="Proteomes" id="UP000238479"/>
    </source>
</evidence>
<keyword evidence="1" id="KW-0812">Transmembrane</keyword>
<dbReference type="EMBL" id="PDCK01000039">
    <property type="protein sequence ID" value="PRQ56924.1"/>
    <property type="molecule type" value="Genomic_DNA"/>
</dbReference>
<protein>
    <submittedName>
        <fullName evidence="2">Uncharacterized protein</fullName>
    </submittedName>
</protein>
<reference evidence="2 3" key="1">
    <citation type="journal article" date="2018" name="Nat. Genet.">
        <title>The Rosa genome provides new insights in the design of modern roses.</title>
        <authorList>
            <person name="Bendahmane M."/>
        </authorList>
    </citation>
    <scope>NUCLEOTIDE SEQUENCE [LARGE SCALE GENOMIC DNA]</scope>
    <source>
        <strain evidence="3">cv. Old Blush</strain>
    </source>
</reference>
<keyword evidence="1" id="KW-0472">Membrane</keyword>
<dbReference type="AlphaFoldDB" id="A0A2P6SE24"/>
<comment type="caution">
    <text evidence="2">The sequence shown here is derived from an EMBL/GenBank/DDBJ whole genome shotgun (WGS) entry which is preliminary data.</text>
</comment>
<feature type="transmembrane region" description="Helical" evidence="1">
    <location>
        <begin position="12"/>
        <end position="30"/>
    </location>
</feature>
<accession>A0A2P6SE24</accession>
<evidence type="ECO:0000256" key="1">
    <source>
        <dbReference type="SAM" id="Phobius"/>
    </source>
</evidence>